<feature type="compositionally biased region" description="Basic and acidic residues" evidence="1">
    <location>
        <begin position="238"/>
        <end position="247"/>
    </location>
</feature>
<keyword evidence="4" id="KW-1185">Reference proteome</keyword>
<dbReference type="STRING" id="1120918.SAMN05216249_10642"/>
<feature type="compositionally biased region" description="Acidic residues" evidence="1">
    <location>
        <begin position="248"/>
        <end position="260"/>
    </location>
</feature>
<reference evidence="3 4" key="1">
    <citation type="submission" date="2016-10" db="EMBL/GenBank/DDBJ databases">
        <authorList>
            <person name="de Groot N.N."/>
        </authorList>
    </citation>
    <scope>NUCLEOTIDE SEQUENCE [LARGE SCALE GENOMIC DNA]</scope>
    <source>
        <strain evidence="3 4">DSM 5522</strain>
    </source>
</reference>
<dbReference type="RefSeq" id="WP_092871414.1">
    <property type="nucleotide sequence ID" value="NZ_FOJY01000006.1"/>
</dbReference>
<keyword evidence="2" id="KW-0472">Membrane</keyword>
<dbReference type="AlphaFoldDB" id="A0A1I0X9X4"/>
<feature type="compositionally biased region" description="Low complexity" evidence="1">
    <location>
        <begin position="157"/>
        <end position="166"/>
    </location>
</feature>
<accession>A0A1I0X9X4</accession>
<dbReference type="EMBL" id="FOJY01000006">
    <property type="protein sequence ID" value="SFA97751.1"/>
    <property type="molecule type" value="Genomic_DNA"/>
</dbReference>
<dbReference type="OrthoDB" id="2068622at2"/>
<evidence type="ECO:0000313" key="3">
    <source>
        <dbReference type="EMBL" id="SFA97751.1"/>
    </source>
</evidence>
<proteinExistence type="predicted"/>
<dbReference type="Gene3D" id="2.60.40.1080">
    <property type="match status" value="1"/>
</dbReference>
<keyword evidence="2" id="KW-0812">Transmembrane</keyword>
<protein>
    <submittedName>
        <fullName evidence="3">Uncharacterized protein</fullName>
    </submittedName>
</protein>
<feature type="compositionally biased region" description="Low complexity" evidence="1">
    <location>
        <begin position="225"/>
        <end position="234"/>
    </location>
</feature>
<evidence type="ECO:0000256" key="1">
    <source>
        <dbReference type="SAM" id="MobiDB-lite"/>
    </source>
</evidence>
<feature type="region of interest" description="Disordered" evidence="1">
    <location>
        <begin position="152"/>
        <end position="263"/>
    </location>
</feature>
<sequence length="467" mass="51444">MKKIKSILFVLLSIVIFLTNTDVSFAYYDRGDVGITLGQSNISLEIGGSASVSVALSPEKDRQLPGCGMPECPQACGEGCLDENGQCTCGGTEYQTYYTSVDVSSTNTSVATAAFVNGALVINALNEGEATITATASLRQFTSTSKNLKVTVKAKENNNNSNNSNSDVKPDTPKNNSDNTNKKDDKNNQNKKITVNTNENKNTENNDSDNNASSITENSTKENQDNSNDSVVDNIETSEEKIIAKEETNEEAENVESTESEDSKLKVIDSKKGRITYVEIGKGKMGKQLFEKIKGSDEYLNFQCTNKKKIVGYAWKFFGKDVKDAFDVDLNIDISQKKFKNCKDFDESNSVFIRTKADKLPGKAKVFIDMADYFEDGKNYSFYKYDEDNEKVILINDDIKIASGYAKVSLEKGGNYILSKEKDDKAVLSVDEIDKKSGSFKYAAILPAGILLMTAAAVFVYRKKKVK</sequence>
<feature type="transmembrane region" description="Helical" evidence="2">
    <location>
        <begin position="442"/>
        <end position="461"/>
    </location>
</feature>
<feature type="compositionally biased region" description="Low complexity" evidence="1">
    <location>
        <begin position="190"/>
        <end position="215"/>
    </location>
</feature>
<dbReference type="Proteomes" id="UP000198838">
    <property type="component" value="Unassembled WGS sequence"/>
</dbReference>
<evidence type="ECO:0000313" key="4">
    <source>
        <dbReference type="Proteomes" id="UP000198838"/>
    </source>
</evidence>
<evidence type="ECO:0000256" key="2">
    <source>
        <dbReference type="SAM" id="Phobius"/>
    </source>
</evidence>
<name>A0A1I0X9X4_9FIRM</name>
<keyword evidence="2" id="KW-1133">Transmembrane helix</keyword>
<gene>
    <name evidence="3" type="ORF">SAMN05216249_10642</name>
</gene>
<organism evidence="3 4">
    <name type="scientific">Acetitomaculum ruminis DSM 5522</name>
    <dbReference type="NCBI Taxonomy" id="1120918"/>
    <lineage>
        <taxon>Bacteria</taxon>
        <taxon>Bacillati</taxon>
        <taxon>Bacillota</taxon>
        <taxon>Clostridia</taxon>
        <taxon>Lachnospirales</taxon>
        <taxon>Lachnospiraceae</taxon>
        <taxon>Acetitomaculum</taxon>
    </lineage>
</organism>